<dbReference type="InterPro" id="IPR016181">
    <property type="entry name" value="Acyl_CoA_acyltransferase"/>
</dbReference>
<dbReference type="PANTHER" id="PTHR43792:SF1">
    <property type="entry name" value="N-ACETYLTRANSFERASE DOMAIN-CONTAINING PROTEIN"/>
    <property type="match status" value="1"/>
</dbReference>
<dbReference type="InterPro" id="IPR051531">
    <property type="entry name" value="N-acetyltransferase"/>
</dbReference>
<name>A0A2R8A8S2_9RHOB</name>
<dbReference type="InterPro" id="IPR000182">
    <property type="entry name" value="GNAT_dom"/>
</dbReference>
<feature type="domain" description="N-acetyltransferase" evidence="1">
    <location>
        <begin position="9"/>
        <end position="168"/>
    </location>
</feature>
<proteinExistence type="predicted"/>
<sequence length="182" mass="20276">MIWAQSQRLILREWEPRDIAPYAAMTADPVVMRYFPAPLSALEAEDRVSQMQSAWDRNDFSFAAVERKFDGAFIGMVGLHRPNFEPAGAPVVEVGWSVARPHWRQGYAREAALAALAIGFEDLGLAEIVAFTVPKNTASRNVMLALGMQHDPARDFDHPGLPPDHPLRPHVLYALQAQDFAT</sequence>
<dbReference type="PROSITE" id="PS51186">
    <property type="entry name" value="GNAT"/>
    <property type="match status" value="1"/>
</dbReference>
<dbReference type="EMBL" id="OMKW01000001">
    <property type="protein sequence ID" value="SPF28627.1"/>
    <property type="molecule type" value="Genomic_DNA"/>
</dbReference>
<protein>
    <recommendedName>
        <fullName evidence="1">N-acetyltransferase domain-containing protein</fullName>
    </recommendedName>
</protein>
<dbReference type="AlphaFoldDB" id="A0A2R8A8S2"/>
<gene>
    <name evidence="2" type="ORF">POI8812_00929</name>
</gene>
<keyword evidence="3" id="KW-1185">Reference proteome</keyword>
<dbReference type="Proteomes" id="UP000244932">
    <property type="component" value="Unassembled WGS sequence"/>
</dbReference>
<evidence type="ECO:0000313" key="2">
    <source>
        <dbReference type="EMBL" id="SPF28627.1"/>
    </source>
</evidence>
<reference evidence="2 3" key="1">
    <citation type="submission" date="2018-03" db="EMBL/GenBank/DDBJ databases">
        <authorList>
            <person name="Keele B.F."/>
        </authorList>
    </citation>
    <scope>NUCLEOTIDE SEQUENCE [LARGE SCALE GENOMIC DNA]</scope>
    <source>
        <strain evidence="2 3">CeCT 8812</strain>
    </source>
</reference>
<accession>A0A2R8A8S2</accession>
<dbReference type="SUPFAM" id="SSF55729">
    <property type="entry name" value="Acyl-CoA N-acyltransferases (Nat)"/>
    <property type="match status" value="1"/>
</dbReference>
<dbReference type="RefSeq" id="WP_108781312.1">
    <property type="nucleotide sequence ID" value="NZ_OMKW01000001.1"/>
</dbReference>
<evidence type="ECO:0000259" key="1">
    <source>
        <dbReference type="PROSITE" id="PS51186"/>
    </source>
</evidence>
<dbReference type="PANTHER" id="PTHR43792">
    <property type="entry name" value="GNAT FAMILY, PUTATIVE (AFU_ORTHOLOGUE AFUA_3G00765)-RELATED-RELATED"/>
    <property type="match status" value="1"/>
</dbReference>
<dbReference type="OrthoDB" id="9804153at2"/>
<dbReference type="GO" id="GO:0016747">
    <property type="term" value="F:acyltransferase activity, transferring groups other than amino-acyl groups"/>
    <property type="evidence" value="ECO:0007669"/>
    <property type="project" value="InterPro"/>
</dbReference>
<evidence type="ECO:0000313" key="3">
    <source>
        <dbReference type="Proteomes" id="UP000244932"/>
    </source>
</evidence>
<organism evidence="2 3">
    <name type="scientific">Pontivivens insulae</name>
    <dbReference type="NCBI Taxonomy" id="1639689"/>
    <lineage>
        <taxon>Bacteria</taxon>
        <taxon>Pseudomonadati</taxon>
        <taxon>Pseudomonadota</taxon>
        <taxon>Alphaproteobacteria</taxon>
        <taxon>Rhodobacterales</taxon>
        <taxon>Paracoccaceae</taxon>
        <taxon>Pontivivens</taxon>
    </lineage>
</organism>
<dbReference type="Gene3D" id="3.40.630.30">
    <property type="match status" value="1"/>
</dbReference>
<dbReference type="Pfam" id="PF13302">
    <property type="entry name" value="Acetyltransf_3"/>
    <property type="match status" value="1"/>
</dbReference>